<comment type="activity regulation">
    <text evidence="12">Activated by a monovalent cation that binds near, but not in, the active site. The most likely occupant of the site in vivo is potassium. Ion binding induces a conformational change that may alter substrate affinity.</text>
</comment>
<protein>
    <recommendedName>
        <fullName evidence="3 12">Ribokinase</fullName>
        <shortName evidence="12">RK</shortName>
        <ecNumber evidence="2 12">2.7.1.15</ecNumber>
    </recommendedName>
</protein>
<feature type="domain" description="Carbohydrate kinase PfkB" evidence="13">
    <location>
        <begin position="4"/>
        <end position="295"/>
    </location>
</feature>
<organism evidence="14 15">
    <name type="scientific">Marinicrinis lubricantis</name>
    <dbReference type="NCBI Taxonomy" id="2086470"/>
    <lineage>
        <taxon>Bacteria</taxon>
        <taxon>Bacillati</taxon>
        <taxon>Bacillota</taxon>
        <taxon>Bacilli</taxon>
        <taxon>Bacillales</taxon>
        <taxon>Paenibacillaceae</taxon>
    </lineage>
</organism>
<dbReference type="InterPro" id="IPR011877">
    <property type="entry name" value="Ribokinase"/>
</dbReference>
<feature type="binding site" evidence="12">
    <location>
        <position position="283"/>
    </location>
    <ligand>
        <name>K(+)</name>
        <dbReference type="ChEBI" id="CHEBI:29103"/>
    </ligand>
</feature>
<evidence type="ECO:0000256" key="1">
    <source>
        <dbReference type="ARBA" id="ARBA00005380"/>
    </source>
</evidence>
<dbReference type="GO" id="GO:0004747">
    <property type="term" value="F:ribokinase activity"/>
    <property type="evidence" value="ECO:0007669"/>
    <property type="project" value="UniProtKB-EC"/>
</dbReference>
<name>A0ABW1IJX4_9BACL</name>
<dbReference type="PROSITE" id="PS00584">
    <property type="entry name" value="PFKB_KINASES_2"/>
    <property type="match status" value="1"/>
</dbReference>
<comment type="caution">
    <text evidence="14">The sequence shown here is derived from an EMBL/GenBank/DDBJ whole genome shotgun (WGS) entry which is preliminary data.</text>
</comment>
<dbReference type="InterPro" id="IPR029056">
    <property type="entry name" value="Ribokinase-like"/>
</dbReference>
<feature type="binding site" evidence="12">
    <location>
        <begin position="40"/>
        <end position="44"/>
    </location>
    <ligand>
        <name>substrate</name>
    </ligand>
</feature>
<evidence type="ECO:0000256" key="5">
    <source>
        <dbReference type="ARBA" id="ARBA00022723"/>
    </source>
</evidence>
<feature type="binding site" evidence="12">
    <location>
        <position position="286"/>
    </location>
    <ligand>
        <name>K(+)</name>
        <dbReference type="ChEBI" id="CHEBI:29103"/>
    </ligand>
</feature>
<feature type="binding site" evidence="12">
    <location>
        <position position="253"/>
    </location>
    <ligand>
        <name>substrate</name>
    </ligand>
</feature>
<evidence type="ECO:0000313" key="15">
    <source>
        <dbReference type="Proteomes" id="UP001596250"/>
    </source>
</evidence>
<dbReference type="InterPro" id="IPR011611">
    <property type="entry name" value="PfkB_dom"/>
</dbReference>
<keyword evidence="12" id="KW-0963">Cytoplasm</keyword>
<evidence type="ECO:0000256" key="12">
    <source>
        <dbReference type="HAMAP-Rule" id="MF_01987"/>
    </source>
</evidence>
<keyword evidence="15" id="KW-1185">Reference proteome</keyword>
<dbReference type="PANTHER" id="PTHR10584:SF166">
    <property type="entry name" value="RIBOKINASE"/>
    <property type="match status" value="1"/>
</dbReference>
<keyword evidence="5 12" id="KW-0479">Metal-binding</keyword>
<keyword evidence="7 12" id="KW-0418">Kinase</keyword>
<feature type="active site" description="Proton acceptor" evidence="12">
    <location>
        <position position="253"/>
    </location>
</feature>
<dbReference type="InterPro" id="IPR002173">
    <property type="entry name" value="Carboh/pur_kinase_PfkB_CS"/>
</dbReference>
<dbReference type="PRINTS" id="PR00990">
    <property type="entry name" value="RIBOKINASE"/>
</dbReference>
<keyword evidence="9 12" id="KW-0460">Magnesium</keyword>
<sequence>MIADIVVIGSLNMDMVVRVDRRPEQGETLLGRDFFMSPGGKGANQAYAAGKLGASVAMIGQLGEDLFAGQLLNNLSDARVETRYMEKVQGQSSGVALITIDSEGDNSIIVAPGANFSFTPATIRKYEEVIRQAKILMLQLEIPLECVMEAARIAKAHKVQILLDPAPAQPLPDELLCMVDYIVPNEAEIAQLTGIQVMDEPSAIEASLLLRNKGIGTVVSKLGDQGVVVTDASGSIFIPGMKVDAVDTTAAGDAFAGAFATALVEGRSLKDAAYFANAVGALTVTKPGAQASMPDRQLTESFIKALPR</sequence>
<dbReference type="Proteomes" id="UP001596250">
    <property type="component" value="Unassembled WGS sequence"/>
</dbReference>
<feature type="binding site" evidence="12">
    <location>
        <position position="277"/>
    </location>
    <ligand>
        <name>ATP</name>
        <dbReference type="ChEBI" id="CHEBI:30616"/>
    </ligand>
</feature>
<dbReference type="PANTHER" id="PTHR10584">
    <property type="entry name" value="SUGAR KINASE"/>
    <property type="match status" value="1"/>
</dbReference>
<dbReference type="NCBIfam" id="TIGR02152">
    <property type="entry name" value="D_ribokin_bact"/>
    <property type="match status" value="1"/>
</dbReference>
<gene>
    <name evidence="12 14" type="primary">rbsK</name>
    <name evidence="14" type="ORF">ACFPXP_02130</name>
</gene>
<dbReference type="EMBL" id="JBHSQV010000010">
    <property type="protein sequence ID" value="MFC5985271.1"/>
    <property type="molecule type" value="Genomic_DNA"/>
</dbReference>
<evidence type="ECO:0000259" key="13">
    <source>
        <dbReference type="Pfam" id="PF00294"/>
    </source>
</evidence>
<feature type="binding site" evidence="12">
    <location>
        <position position="141"/>
    </location>
    <ligand>
        <name>substrate</name>
    </ligand>
</feature>
<evidence type="ECO:0000256" key="8">
    <source>
        <dbReference type="ARBA" id="ARBA00022840"/>
    </source>
</evidence>
<comment type="caution">
    <text evidence="12">Lacks conserved residue(s) required for the propagation of feature annotation.</text>
</comment>
<dbReference type="EC" id="2.7.1.15" evidence="2 12"/>
<feature type="binding site" evidence="12">
    <location>
        <position position="249"/>
    </location>
    <ligand>
        <name>K(+)</name>
        <dbReference type="ChEBI" id="CHEBI:29103"/>
    </ligand>
</feature>
<evidence type="ECO:0000256" key="6">
    <source>
        <dbReference type="ARBA" id="ARBA00022741"/>
    </source>
</evidence>
<evidence type="ECO:0000256" key="3">
    <source>
        <dbReference type="ARBA" id="ARBA00016943"/>
    </source>
</evidence>
<accession>A0ABW1IJX4</accession>
<feature type="binding site" evidence="12">
    <location>
        <position position="185"/>
    </location>
    <ligand>
        <name>ATP</name>
        <dbReference type="ChEBI" id="CHEBI:30616"/>
    </ligand>
</feature>
<dbReference type="CDD" id="cd01174">
    <property type="entry name" value="ribokinase"/>
    <property type="match status" value="1"/>
</dbReference>
<keyword evidence="4 12" id="KW-0808">Transferase</keyword>
<comment type="pathway">
    <text evidence="12">Carbohydrate metabolism; D-ribose degradation; D-ribose 5-phosphate from beta-D-ribopyranose: step 2/2.</text>
</comment>
<feature type="binding site" evidence="12">
    <location>
        <begin position="221"/>
        <end position="226"/>
    </location>
    <ligand>
        <name>ATP</name>
        <dbReference type="ChEBI" id="CHEBI:30616"/>
    </ligand>
</feature>
<keyword evidence="11 12" id="KW-0119">Carbohydrate metabolism</keyword>
<reference evidence="15" key="1">
    <citation type="journal article" date="2019" name="Int. J. Syst. Evol. Microbiol.">
        <title>The Global Catalogue of Microorganisms (GCM) 10K type strain sequencing project: providing services to taxonomists for standard genome sequencing and annotation.</title>
        <authorList>
            <consortium name="The Broad Institute Genomics Platform"/>
            <consortium name="The Broad Institute Genome Sequencing Center for Infectious Disease"/>
            <person name="Wu L."/>
            <person name="Ma J."/>
        </authorList>
    </citation>
    <scope>NUCLEOTIDE SEQUENCE [LARGE SCALE GENOMIC DNA]</scope>
    <source>
        <strain evidence="15">CCM 8749</strain>
    </source>
</reference>
<feature type="binding site" evidence="12">
    <location>
        <position position="288"/>
    </location>
    <ligand>
        <name>K(+)</name>
        <dbReference type="ChEBI" id="CHEBI:29103"/>
    </ligand>
</feature>
<evidence type="ECO:0000256" key="4">
    <source>
        <dbReference type="ARBA" id="ARBA00022679"/>
    </source>
</evidence>
<dbReference type="Pfam" id="PF00294">
    <property type="entry name" value="PfkB"/>
    <property type="match status" value="1"/>
</dbReference>
<dbReference type="RefSeq" id="WP_379891939.1">
    <property type="nucleotide sequence ID" value="NZ_CBCSCT010000003.1"/>
</dbReference>
<keyword evidence="8 12" id="KW-0067">ATP-binding</keyword>
<comment type="similarity">
    <text evidence="1">Belongs to the carbohydrate kinase pfkB family.</text>
</comment>
<keyword evidence="6 12" id="KW-0547">Nucleotide-binding</keyword>
<evidence type="ECO:0000256" key="9">
    <source>
        <dbReference type="ARBA" id="ARBA00022842"/>
    </source>
</evidence>
<comment type="subcellular location">
    <subcellularLocation>
        <location evidence="12">Cytoplasm</location>
    </subcellularLocation>
</comment>
<dbReference type="SUPFAM" id="SSF53613">
    <property type="entry name" value="Ribokinase-like"/>
    <property type="match status" value="1"/>
</dbReference>
<evidence type="ECO:0000256" key="10">
    <source>
        <dbReference type="ARBA" id="ARBA00022958"/>
    </source>
</evidence>
<evidence type="ECO:0000256" key="11">
    <source>
        <dbReference type="ARBA" id="ARBA00023277"/>
    </source>
</evidence>
<evidence type="ECO:0000256" key="7">
    <source>
        <dbReference type="ARBA" id="ARBA00022777"/>
    </source>
</evidence>
<comment type="catalytic activity">
    <reaction evidence="12">
        <text>D-ribose + ATP = D-ribose 5-phosphate + ADP + H(+)</text>
        <dbReference type="Rhea" id="RHEA:13697"/>
        <dbReference type="ChEBI" id="CHEBI:15378"/>
        <dbReference type="ChEBI" id="CHEBI:30616"/>
        <dbReference type="ChEBI" id="CHEBI:47013"/>
        <dbReference type="ChEBI" id="CHEBI:78346"/>
        <dbReference type="ChEBI" id="CHEBI:456216"/>
        <dbReference type="EC" id="2.7.1.15"/>
    </reaction>
</comment>
<comment type="similarity">
    <text evidence="12">Belongs to the carbohydrate kinase PfkB family. Ribokinase subfamily.</text>
</comment>
<evidence type="ECO:0000313" key="14">
    <source>
        <dbReference type="EMBL" id="MFC5985271.1"/>
    </source>
</evidence>
<feature type="binding site" evidence="12">
    <location>
        <position position="292"/>
    </location>
    <ligand>
        <name>K(+)</name>
        <dbReference type="ChEBI" id="CHEBI:29103"/>
    </ligand>
</feature>
<feature type="binding site" evidence="12">
    <location>
        <begin position="252"/>
        <end position="253"/>
    </location>
    <ligand>
        <name>ATP</name>
        <dbReference type="ChEBI" id="CHEBI:30616"/>
    </ligand>
</feature>
<comment type="function">
    <text evidence="12">Catalyzes the phosphorylation of ribose at O-5 in a reaction requiring ATP and magnesium. The resulting D-ribose-5-phosphate can then be used either for sythesis of nucleotides, histidine, and tryptophan, or as a component of the pentose phosphate pathway.</text>
</comment>
<feature type="binding site" evidence="12">
    <location>
        <begin position="12"/>
        <end position="14"/>
    </location>
    <ligand>
        <name>substrate</name>
    </ligand>
</feature>
<keyword evidence="10 12" id="KW-0630">Potassium</keyword>
<comment type="cofactor">
    <cofactor evidence="12">
        <name>Mg(2+)</name>
        <dbReference type="ChEBI" id="CHEBI:18420"/>
    </cofactor>
    <text evidence="12">Requires a divalent cation, most likely magnesium in vivo, as an electrophilic catalyst to aid phosphoryl group transfer. It is the chelate of the metal and the nucleotide that is the actual substrate.</text>
</comment>
<dbReference type="Gene3D" id="3.40.1190.20">
    <property type="match status" value="1"/>
</dbReference>
<proteinExistence type="inferred from homology"/>
<comment type="subunit">
    <text evidence="12">Homodimer.</text>
</comment>
<dbReference type="InterPro" id="IPR002139">
    <property type="entry name" value="Ribo/fructo_kinase"/>
</dbReference>
<feature type="binding site" evidence="12">
    <location>
        <position position="247"/>
    </location>
    <ligand>
        <name>K(+)</name>
        <dbReference type="ChEBI" id="CHEBI:29103"/>
    </ligand>
</feature>
<dbReference type="HAMAP" id="MF_01987">
    <property type="entry name" value="Ribokinase"/>
    <property type="match status" value="1"/>
</dbReference>
<evidence type="ECO:0000256" key="2">
    <source>
        <dbReference type="ARBA" id="ARBA00012035"/>
    </source>
</evidence>